<dbReference type="Pfam" id="PF12399">
    <property type="entry name" value="BCA_ABC_TP_C"/>
    <property type="match status" value="1"/>
</dbReference>
<keyword evidence="2" id="KW-0547">Nucleotide-binding</keyword>
<dbReference type="EMBL" id="RCTF01000010">
    <property type="protein sequence ID" value="RLP77620.1"/>
    <property type="molecule type" value="Genomic_DNA"/>
</dbReference>
<protein>
    <submittedName>
        <fullName evidence="5">ABC transporter ATP-binding protein</fullName>
    </submittedName>
</protein>
<keyword evidence="3 5" id="KW-0067">ATP-binding</keyword>
<evidence type="ECO:0000256" key="1">
    <source>
        <dbReference type="ARBA" id="ARBA00022448"/>
    </source>
</evidence>
<dbReference type="GO" id="GO:0005886">
    <property type="term" value="C:plasma membrane"/>
    <property type="evidence" value="ECO:0007669"/>
    <property type="project" value="TreeGrafter"/>
</dbReference>
<name>A0A3L7ACS8_9HYPH</name>
<dbReference type="Pfam" id="PF00005">
    <property type="entry name" value="ABC_tran"/>
    <property type="match status" value="1"/>
</dbReference>
<dbReference type="SUPFAM" id="SSF52540">
    <property type="entry name" value="P-loop containing nucleoside triphosphate hydrolases"/>
    <property type="match status" value="1"/>
</dbReference>
<dbReference type="InterPro" id="IPR032823">
    <property type="entry name" value="BCA_ABC_TP_C"/>
</dbReference>
<dbReference type="GO" id="GO:0005524">
    <property type="term" value="F:ATP binding"/>
    <property type="evidence" value="ECO:0007669"/>
    <property type="project" value="UniProtKB-KW"/>
</dbReference>
<evidence type="ECO:0000313" key="6">
    <source>
        <dbReference type="Proteomes" id="UP000269692"/>
    </source>
</evidence>
<dbReference type="CDD" id="cd03219">
    <property type="entry name" value="ABC_Mj1267_LivG_branched"/>
    <property type="match status" value="1"/>
</dbReference>
<dbReference type="InterPro" id="IPR027417">
    <property type="entry name" value="P-loop_NTPase"/>
</dbReference>
<dbReference type="RefSeq" id="WP_121623799.1">
    <property type="nucleotide sequence ID" value="NZ_JACIIW010000001.1"/>
</dbReference>
<evidence type="ECO:0000313" key="5">
    <source>
        <dbReference type="EMBL" id="RLP77620.1"/>
    </source>
</evidence>
<accession>A0A3L7ACS8</accession>
<dbReference type="PANTHER" id="PTHR45772:SF1">
    <property type="entry name" value="ABC TRANSPORTER ATP-BINDING PROTEIN"/>
    <property type="match status" value="1"/>
</dbReference>
<sequence>MTSLLEVRDLSVSFGGVKALSGVSFDVKAGEIFSIIGPNGAGKTTIFNCLSGLYRPTAGAIRLEGRDLVGLPPKDLATLGIARTFQNLGLFEHLTVMENVLLGRHHLMATSLLGNALRLRSTVREERENRARVSEILEIFSLAREADTPIGVLPYGVRKLIEIARALAMEPKLLLLDEPVAGMNHEETHRISEAILDVRRRHGTGMVLVEHDMRMVMTISDRLMAIDFGQHVATGTPHEIQNDPRVIEAYLGRAA</sequence>
<keyword evidence="6" id="KW-1185">Reference proteome</keyword>
<comment type="caution">
    <text evidence="5">The sequence shown here is derived from an EMBL/GenBank/DDBJ whole genome shotgun (WGS) entry which is preliminary data.</text>
</comment>
<dbReference type="InterPro" id="IPR051120">
    <property type="entry name" value="ABC_AA/LPS_Transport"/>
</dbReference>
<dbReference type="PROSITE" id="PS50893">
    <property type="entry name" value="ABC_TRANSPORTER_2"/>
    <property type="match status" value="1"/>
</dbReference>
<evidence type="ECO:0000256" key="3">
    <source>
        <dbReference type="ARBA" id="ARBA00022840"/>
    </source>
</evidence>
<dbReference type="InterPro" id="IPR003593">
    <property type="entry name" value="AAA+_ATPase"/>
</dbReference>
<feature type="domain" description="ABC transporter" evidence="4">
    <location>
        <begin position="5"/>
        <end position="253"/>
    </location>
</feature>
<dbReference type="Gene3D" id="3.40.50.300">
    <property type="entry name" value="P-loop containing nucleotide triphosphate hydrolases"/>
    <property type="match status" value="1"/>
</dbReference>
<evidence type="ECO:0000256" key="2">
    <source>
        <dbReference type="ARBA" id="ARBA00022741"/>
    </source>
</evidence>
<dbReference type="OrthoDB" id="9779872at2"/>
<gene>
    <name evidence="5" type="ORF">D9R14_13200</name>
</gene>
<evidence type="ECO:0000259" key="4">
    <source>
        <dbReference type="PROSITE" id="PS50893"/>
    </source>
</evidence>
<keyword evidence="1" id="KW-0813">Transport</keyword>
<dbReference type="FunFam" id="3.40.50.300:FF:000421">
    <property type="entry name" value="Branched-chain amino acid ABC transporter ATP-binding protein"/>
    <property type="match status" value="1"/>
</dbReference>
<dbReference type="PANTHER" id="PTHR45772">
    <property type="entry name" value="CONSERVED COMPONENT OF ABC TRANSPORTER FOR NATURAL AMINO ACIDS-RELATED"/>
    <property type="match status" value="1"/>
</dbReference>
<reference evidence="5 6" key="1">
    <citation type="submission" date="2018-10" db="EMBL/GenBank/DDBJ databases">
        <title>Xanthobacter tagetidis genome sequencing and assembly.</title>
        <authorList>
            <person name="Maclea K.S."/>
            <person name="Goen A.E."/>
            <person name="Fatima S.A."/>
        </authorList>
    </citation>
    <scope>NUCLEOTIDE SEQUENCE [LARGE SCALE GENOMIC DNA]</scope>
    <source>
        <strain evidence="5 6">ATCC 700314</strain>
    </source>
</reference>
<dbReference type="SMART" id="SM00382">
    <property type="entry name" value="AAA"/>
    <property type="match status" value="1"/>
</dbReference>
<dbReference type="Proteomes" id="UP000269692">
    <property type="component" value="Unassembled WGS sequence"/>
</dbReference>
<organism evidence="5 6">
    <name type="scientific">Xanthobacter tagetidis</name>
    <dbReference type="NCBI Taxonomy" id="60216"/>
    <lineage>
        <taxon>Bacteria</taxon>
        <taxon>Pseudomonadati</taxon>
        <taxon>Pseudomonadota</taxon>
        <taxon>Alphaproteobacteria</taxon>
        <taxon>Hyphomicrobiales</taxon>
        <taxon>Xanthobacteraceae</taxon>
        <taxon>Xanthobacter</taxon>
    </lineage>
</organism>
<dbReference type="GO" id="GO:0016887">
    <property type="term" value="F:ATP hydrolysis activity"/>
    <property type="evidence" value="ECO:0007669"/>
    <property type="project" value="InterPro"/>
</dbReference>
<proteinExistence type="predicted"/>
<dbReference type="AlphaFoldDB" id="A0A3L7ACS8"/>
<dbReference type="InterPro" id="IPR003439">
    <property type="entry name" value="ABC_transporter-like_ATP-bd"/>
</dbReference>